<dbReference type="Proteomes" id="UP000324996">
    <property type="component" value="Unassembled WGS sequence"/>
</dbReference>
<dbReference type="GO" id="GO:0001510">
    <property type="term" value="P:RNA methylation"/>
    <property type="evidence" value="ECO:0007669"/>
    <property type="project" value="InterPro"/>
</dbReference>
<dbReference type="Gene3D" id="1.10.940.10">
    <property type="entry name" value="NusB-like"/>
    <property type="match status" value="1"/>
</dbReference>
<sequence length="454" mass="48891">MQDSLAPRRLALAILDHVLNRRQTLDLAVDAALKTWPMGGLDRAFARMIATRTLRYLGFIDHLLDDFLTEGVPEKCRYADLVLRAGLAQLLFMDVADHAAVDCSVALIGGSKHRADRGMKPVVNALLRRVARERPDILARLEADPALVLPPWLAYRWRQAYGDAALAAMARILVAEPPLDLSLRNPADGPALCAEWGDAGHAATPIALMADEDAQSFASIRLAQSTDVTGLPGFDAGRFWVQDVAASLPARLLPPGPAIDLCAAPGGKTLQLAARAAAGAKPADLLAIDRSARRLGLLRQNLARTGLAAEIAVADATSFIPDHPPAAVLLDAPCSSTGTLRRHPDIGWLKGPADIHKLVDLQKRILDHVASILAPDGVILYCVCSLEPEEGEDQARDFLTRHGDFRRLPIRAEDLPGLSQAINDAGEVRTRPDHWGARGGMDGFFIARLQKTGP</sequence>
<keyword evidence="8" id="KW-1185">Reference proteome</keyword>
<comment type="similarity">
    <text evidence="5">Belongs to the class I-like SAM-binding methyltransferase superfamily. RsmB/NOP family.</text>
</comment>
<evidence type="ECO:0000256" key="2">
    <source>
        <dbReference type="ARBA" id="ARBA00022679"/>
    </source>
</evidence>
<dbReference type="SUPFAM" id="SSF48013">
    <property type="entry name" value="NusB-like"/>
    <property type="match status" value="1"/>
</dbReference>
<dbReference type="GO" id="GO:0006355">
    <property type="term" value="P:regulation of DNA-templated transcription"/>
    <property type="evidence" value="ECO:0007669"/>
    <property type="project" value="InterPro"/>
</dbReference>
<dbReference type="InterPro" id="IPR029063">
    <property type="entry name" value="SAM-dependent_MTases_sf"/>
</dbReference>
<feature type="binding site" evidence="5">
    <location>
        <position position="289"/>
    </location>
    <ligand>
        <name>S-adenosyl-L-methionine</name>
        <dbReference type="ChEBI" id="CHEBI:59789"/>
    </ligand>
</feature>
<feature type="domain" description="SAM-dependent MTase RsmB/NOP-type" evidence="6">
    <location>
        <begin position="169"/>
        <end position="452"/>
    </location>
</feature>
<dbReference type="EMBL" id="BKCN01000001">
    <property type="protein sequence ID" value="GER02367.1"/>
    <property type="molecule type" value="Genomic_DNA"/>
</dbReference>
<dbReference type="InterPro" id="IPR023267">
    <property type="entry name" value="RCMT"/>
</dbReference>
<dbReference type="PROSITE" id="PS51686">
    <property type="entry name" value="SAM_MT_RSMB_NOP"/>
    <property type="match status" value="1"/>
</dbReference>
<keyword evidence="2 5" id="KW-0808">Transferase</keyword>
<evidence type="ECO:0000256" key="3">
    <source>
        <dbReference type="ARBA" id="ARBA00022691"/>
    </source>
</evidence>
<dbReference type="PANTHER" id="PTHR22807">
    <property type="entry name" value="NOP2 YEAST -RELATED NOL1/NOP2/FMU SUN DOMAIN-CONTAINING"/>
    <property type="match status" value="1"/>
</dbReference>
<dbReference type="AlphaFoldDB" id="A0A5A7N2X6"/>
<evidence type="ECO:0000313" key="8">
    <source>
        <dbReference type="Proteomes" id="UP000324996"/>
    </source>
</evidence>
<accession>A0A5A7N2X6</accession>
<proteinExistence type="inferred from homology"/>
<evidence type="ECO:0000256" key="4">
    <source>
        <dbReference type="ARBA" id="ARBA00022884"/>
    </source>
</evidence>
<dbReference type="InterPro" id="IPR035926">
    <property type="entry name" value="NusB-like_sf"/>
</dbReference>
<feature type="binding site" evidence="5">
    <location>
        <begin position="262"/>
        <end position="268"/>
    </location>
    <ligand>
        <name>S-adenosyl-L-methionine</name>
        <dbReference type="ChEBI" id="CHEBI:59789"/>
    </ligand>
</feature>
<protein>
    <submittedName>
        <fullName evidence="7">MFS transporter</fullName>
    </submittedName>
</protein>
<keyword evidence="4 5" id="KW-0694">RNA-binding</keyword>
<dbReference type="RefSeq" id="WP_042088331.1">
    <property type="nucleotide sequence ID" value="NZ_BKCN01000001.1"/>
</dbReference>
<dbReference type="PANTHER" id="PTHR22807:SF61">
    <property type="entry name" value="NOL1_NOP2_SUN FAMILY PROTEIN _ ANTITERMINATION NUSB DOMAIN-CONTAINING PROTEIN"/>
    <property type="match status" value="1"/>
</dbReference>
<name>A0A5A7N2X6_9PROT</name>
<comment type="caution">
    <text evidence="7">The sequence shown here is derived from an EMBL/GenBank/DDBJ whole genome shotgun (WGS) entry which is preliminary data.</text>
</comment>
<dbReference type="InterPro" id="IPR049560">
    <property type="entry name" value="MeTrfase_RsmB-F_NOP2_cat"/>
</dbReference>
<dbReference type="InterPro" id="IPR001678">
    <property type="entry name" value="MeTrfase_RsmB-F_NOP2_dom"/>
</dbReference>
<dbReference type="PRINTS" id="PR02008">
    <property type="entry name" value="RCMTFAMILY"/>
</dbReference>
<evidence type="ECO:0000256" key="5">
    <source>
        <dbReference type="PROSITE-ProRule" id="PRU01023"/>
    </source>
</evidence>
<dbReference type="GO" id="GO:0008173">
    <property type="term" value="F:RNA methyltransferase activity"/>
    <property type="evidence" value="ECO:0007669"/>
    <property type="project" value="InterPro"/>
</dbReference>
<evidence type="ECO:0000313" key="7">
    <source>
        <dbReference type="EMBL" id="GER02367.1"/>
    </source>
</evidence>
<keyword evidence="3 5" id="KW-0949">S-adenosyl-L-methionine</keyword>
<feature type="binding site" evidence="5">
    <location>
        <position position="331"/>
    </location>
    <ligand>
        <name>S-adenosyl-L-methionine</name>
        <dbReference type="ChEBI" id="CHEBI:59789"/>
    </ligand>
</feature>
<dbReference type="Pfam" id="PF01189">
    <property type="entry name" value="Methyltr_RsmB-F"/>
    <property type="match status" value="1"/>
</dbReference>
<keyword evidence="1 5" id="KW-0489">Methyltransferase</keyword>
<feature type="binding site" evidence="5">
    <location>
        <position position="315"/>
    </location>
    <ligand>
        <name>S-adenosyl-L-methionine</name>
        <dbReference type="ChEBI" id="CHEBI:59789"/>
    </ligand>
</feature>
<dbReference type="Gene3D" id="3.40.50.150">
    <property type="entry name" value="Vaccinia Virus protein VP39"/>
    <property type="match status" value="1"/>
</dbReference>
<evidence type="ECO:0000259" key="6">
    <source>
        <dbReference type="PROSITE" id="PS51686"/>
    </source>
</evidence>
<feature type="active site" description="Nucleophile" evidence="5">
    <location>
        <position position="384"/>
    </location>
</feature>
<dbReference type="SUPFAM" id="SSF53335">
    <property type="entry name" value="S-adenosyl-L-methionine-dependent methyltransferases"/>
    <property type="match status" value="1"/>
</dbReference>
<dbReference type="GO" id="GO:0003723">
    <property type="term" value="F:RNA binding"/>
    <property type="evidence" value="ECO:0007669"/>
    <property type="project" value="UniProtKB-UniRule"/>
</dbReference>
<dbReference type="InterPro" id="IPR006027">
    <property type="entry name" value="NusB_RsmB_TIM44"/>
</dbReference>
<evidence type="ECO:0000256" key="1">
    <source>
        <dbReference type="ARBA" id="ARBA00022603"/>
    </source>
</evidence>
<organism evidence="7 8">
    <name type="scientific">Iodidimonas nitroreducens</name>
    <dbReference type="NCBI Taxonomy" id="1236968"/>
    <lineage>
        <taxon>Bacteria</taxon>
        <taxon>Pseudomonadati</taxon>
        <taxon>Pseudomonadota</taxon>
        <taxon>Alphaproteobacteria</taxon>
        <taxon>Iodidimonadales</taxon>
        <taxon>Iodidimonadaceae</taxon>
        <taxon>Iodidimonas</taxon>
    </lineage>
</organism>
<dbReference type="Pfam" id="PF01029">
    <property type="entry name" value="NusB"/>
    <property type="match status" value="1"/>
</dbReference>
<reference evidence="7 8" key="1">
    <citation type="submission" date="2019-09" db="EMBL/GenBank/DDBJ databases">
        <title>NBRP : Genome information of microbial organism related human and environment.</title>
        <authorList>
            <person name="Hattori M."/>
            <person name="Oshima K."/>
            <person name="Inaba H."/>
            <person name="Suda W."/>
            <person name="Sakamoto M."/>
            <person name="Iino T."/>
            <person name="Kitahara M."/>
            <person name="Oshida Y."/>
            <person name="Iida T."/>
            <person name="Kudo T."/>
            <person name="Itoh T."/>
            <person name="Ohkuma M."/>
        </authorList>
    </citation>
    <scope>NUCLEOTIDE SEQUENCE [LARGE SCALE GENOMIC DNA]</scope>
    <source>
        <strain evidence="7 8">Q-1</strain>
    </source>
</reference>
<gene>
    <name evidence="7" type="primary">sun</name>
    <name evidence="7" type="ORF">JCM17846_00490</name>
</gene>